<dbReference type="Gene3D" id="3.50.50.60">
    <property type="entry name" value="FAD/NAD(P)-binding domain"/>
    <property type="match status" value="1"/>
</dbReference>
<dbReference type="Proteomes" id="UP001054854">
    <property type="component" value="Unassembled WGS sequence"/>
</dbReference>
<accession>A0ABQ3UDL0</accession>
<name>A0ABQ3UDL0_STRHY</name>
<evidence type="ECO:0000256" key="1">
    <source>
        <dbReference type="SAM" id="MobiDB-lite"/>
    </source>
</evidence>
<evidence type="ECO:0000313" key="3">
    <source>
        <dbReference type="Proteomes" id="UP001054854"/>
    </source>
</evidence>
<protein>
    <submittedName>
        <fullName evidence="2">Lycopene cyclase</fullName>
    </submittedName>
</protein>
<dbReference type="Pfam" id="PF05834">
    <property type="entry name" value="Lycopene_cycl"/>
    <property type="match status" value="1"/>
</dbReference>
<sequence length="428" mass="46231">MREADIVVVGAGAAGLALADRLTRPGGPRPVPSVVLVSAPPGPARPAERTWCFWEPPGGDYDDAVVASWERLRVRAPGGAVVEARPVPLRYKMIRSRGFEALLRERLAGRPGFRGVEAAVAEVRDGRGGAEVRGTTAGGAPLTLGARWVFDSRPLSRLPPARTVLLQHFRGWFLRTERPAFDPRAAELMDFRTPQPDRGLSFGYVLPLGAREALVEYTEFSPRVRDGAAYDRLLGHYAREVLGVGAARVVAAEQGVIPMTDAVFPRRAGASVFRIGAAGGATRPATGYTFTAVRRQAAAIADACRAGRVPVPPPAYSARTRAMDAVVLRALDSGRIDGPRFFTVLFGRCPAQRLLRFLDGESRLLEDLTIGLRTPVAAMLRTVAELPLLPRRAHHRCAFPAPVSLPVPDPAAHPPHAVRPPDEEEQRP</sequence>
<dbReference type="InterPro" id="IPR036188">
    <property type="entry name" value="FAD/NAD-bd_sf"/>
</dbReference>
<feature type="region of interest" description="Disordered" evidence="1">
    <location>
        <begin position="405"/>
        <end position="428"/>
    </location>
</feature>
<dbReference type="RefSeq" id="WP_236259569.1">
    <property type="nucleotide sequence ID" value="NZ_BNEK01000005.1"/>
</dbReference>
<evidence type="ECO:0000313" key="2">
    <source>
        <dbReference type="EMBL" id="GHJ33684.1"/>
    </source>
</evidence>
<keyword evidence="3" id="KW-1185">Reference proteome</keyword>
<reference evidence="2" key="1">
    <citation type="submission" date="2024-05" db="EMBL/GenBank/DDBJ databases">
        <title>Whole genome shotgun sequence of Streptomyces hygroscopicus NBRC 113678.</title>
        <authorList>
            <person name="Komaki H."/>
            <person name="Tamura T."/>
        </authorList>
    </citation>
    <scope>NUCLEOTIDE SEQUENCE</scope>
    <source>
        <strain evidence="2">N11-34</strain>
    </source>
</reference>
<gene>
    <name evidence="2" type="ORF">TPA0910_81170</name>
</gene>
<dbReference type="EMBL" id="BNEK01000005">
    <property type="protein sequence ID" value="GHJ33684.1"/>
    <property type="molecule type" value="Genomic_DNA"/>
</dbReference>
<proteinExistence type="predicted"/>
<organism evidence="2 3">
    <name type="scientific">Streptomyces hygroscopicus</name>
    <dbReference type="NCBI Taxonomy" id="1912"/>
    <lineage>
        <taxon>Bacteria</taxon>
        <taxon>Bacillati</taxon>
        <taxon>Actinomycetota</taxon>
        <taxon>Actinomycetes</taxon>
        <taxon>Kitasatosporales</taxon>
        <taxon>Streptomycetaceae</taxon>
        <taxon>Streptomyces</taxon>
        <taxon>Streptomyces violaceusniger group</taxon>
    </lineage>
</organism>
<dbReference type="SUPFAM" id="SSF51905">
    <property type="entry name" value="FAD/NAD(P)-binding domain"/>
    <property type="match status" value="1"/>
</dbReference>
<comment type="caution">
    <text evidence="2">The sequence shown here is derived from an EMBL/GenBank/DDBJ whole genome shotgun (WGS) entry which is preliminary data.</text>
</comment>